<reference evidence="12 13" key="1">
    <citation type="journal article" date="2013" name="Genome Biol.">
        <title>Genome of Acanthamoeba castellanii highlights extensive lateral gene transfer and early evolution of tyrosine kinase signaling.</title>
        <authorList>
            <person name="Clarke M."/>
            <person name="Lohan A.J."/>
            <person name="Liu B."/>
            <person name="Lagkouvardos I."/>
            <person name="Roy S."/>
            <person name="Zafar N."/>
            <person name="Bertelli C."/>
            <person name="Schilde C."/>
            <person name="Kianianmomeni A."/>
            <person name="Burglin T.R."/>
            <person name="Frech C."/>
            <person name="Turcotte B."/>
            <person name="Kopec K.O."/>
            <person name="Synnott J.M."/>
            <person name="Choo C."/>
            <person name="Paponov I."/>
            <person name="Finkler A."/>
            <person name="Soon Heng Tan C."/>
            <person name="Hutchins A.P."/>
            <person name="Weinmeier T."/>
            <person name="Rattei T."/>
            <person name="Chu J.S."/>
            <person name="Gimenez G."/>
            <person name="Irimia M."/>
            <person name="Rigden D.J."/>
            <person name="Fitzpatrick D.A."/>
            <person name="Lorenzo-Morales J."/>
            <person name="Bateman A."/>
            <person name="Chiu C.H."/>
            <person name="Tang P."/>
            <person name="Hegemann P."/>
            <person name="Fromm H."/>
            <person name="Raoult D."/>
            <person name="Greub G."/>
            <person name="Miranda-Saavedra D."/>
            <person name="Chen N."/>
            <person name="Nash P."/>
            <person name="Ginger M.L."/>
            <person name="Horn M."/>
            <person name="Schaap P."/>
            <person name="Caler L."/>
            <person name="Loftus B."/>
        </authorList>
    </citation>
    <scope>NUCLEOTIDE SEQUENCE [LARGE SCALE GENOMIC DNA]</scope>
    <source>
        <strain evidence="12 13">Neff</strain>
    </source>
</reference>
<evidence type="ECO:0000256" key="6">
    <source>
        <dbReference type="ARBA" id="ARBA00022679"/>
    </source>
</evidence>
<dbReference type="AlphaFoldDB" id="L8H468"/>
<evidence type="ECO:0000313" key="12">
    <source>
        <dbReference type="EMBL" id="ELR20324.1"/>
    </source>
</evidence>
<dbReference type="NCBIfam" id="TIGR01549">
    <property type="entry name" value="HAD-SF-IA-v1"/>
    <property type="match status" value="1"/>
</dbReference>
<keyword evidence="13" id="KW-1185">Reference proteome</keyword>
<dbReference type="InterPro" id="IPR036412">
    <property type="entry name" value="HAD-like_sf"/>
</dbReference>
<evidence type="ECO:0000256" key="4">
    <source>
        <dbReference type="ARBA" id="ARBA00022576"/>
    </source>
</evidence>
<dbReference type="Gene3D" id="3.90.1150.10">
    <property type="entry name" value="Aspartate Aminotransferase, domain 1"/>
    <property type="match status" value="1"/>
</dbReference>
<dbReference type="HAMAP" id="MF_01023">
    <property type="entry name" value="HisC_aminotrans_2"/>
    <property type="match status" value="1"/>
</dbReference>
<dbReference type="InterPro" id="IPR005861">
    <property type="entry name" value="HisP_aminotrans"/>
</dbReference>
<dbReference type="RefSeq" id="XP_004342518.1">
    <property type="nucleotide sequence ID" value="XM_004342469.1"/>
</dbReference>
<comment type="cofactor">
    <cofactor evidence="1">
        <name>pyridoxal 5'-phosphate</name>
        <dbReference type="ChEBI" id="CHEBI:597326"/>
    </cofactor>
</comment>
<dbReference type="NCBIfam" id="TIGR01141">
    <property type="entry name" value="hisC"/>
    <property type="match status" value="1"/>
</dbReference>
<evidence type="ECO:0000256" key="1">
    <source>
        <dbReference type="ARBA" id="ARBA00001933"/>
    </source>
</evidence>
<dbReference type="PANTHER" id="PTHR42885">
    <property type="entry name" value="HISTIDINOL-PHOSPHATE AMINOTRANSFERASE-RELATED"/>
    <property type="match status" value="1"/>
</dbReference>
<evidence type="ECO:0000259" key="11">
    <source>
        <dbReference type="Pfam" id="PF00155"/>
    </source>
</evidence>
<dbReference type="SFLD" id="SFLDG01129">
    <property type="entry name" value="C1.5:_HAD__Beta-PGM__Phosphata"/>
    <property type="match status" value="1"/>
</dbReference>
<dbReference type="Gene3D" id="3.40.50.1000">
    <property type="entry name" value="HAD superfamily/HAD-like"/>
    <property type="match status" value="1"/>
</dbReference>
<dbReference type="NCBIfam" id="TIGR01548">
    <property type="entry name" value="HAD-SF-IA-hyp1"/>
    <property type="match status" value="1"/>
</dbReference>
<dbReference type="GO" id="GO:0004400">
    <property type="term" value="F:histidinol-phosphate transaminase activity"/>
    <property type="evidence" value="ECO:0007669"/>
    <property type="project" value="UniProtKB-EC"/>
</dbReference>
<accession>L8H468</accession>
<dbReference type="PANTHER" id="PTHR42885:SF2">
    <property type="entry name" value="HISTIDINOL-PHOSPHATE AMINOTRANSFERASE"/>
    <property type="match status" value="1"/>
</dbReference>
<evidence type="ECO:0000256" key="2">
    <source>
        <dbReference type="ARBA" id="ARBA00005011"/>
    </source>
</evidence>
<dbReference type="Gene3D" id="3.40.640.10">
    <property type="entry name" value="Type I PLP-dependent aspartate aminotransferase-like (Major domain)"/>
    <property type="match status" value="1"/>
</dbReference>
<evidence type="ECO:0000256" key="7">
    <source>
        <dbReference type="ARBA" id="ARBA00022898"/>
    </source>
</evidence>
<comment type="catalytic activity">
    <reaction evidence="10">
        <text>L-histidinol phosphate + 2-oxoglutarate = 3-(imidazol-4-yl)-2-oxopropyl phosphate + L-glutamate</text>
        <dbReference type="Rhea" id="RHEA:23744"/>
        <dbReference type="ChEBI" id="CHEBI:16810"/>
        <dbReference type="ChEBI" id="CHEBI:29985"/>
        <dbReference type="ChEBI" id="CHEBI:57766"/>
        <dbReference type="ChEBI" id="CHEBI:57980"/>
        <dbReference type="EC" id="2.6.1.9"/>
    </reaction>
</comment>
<dbReference type="EMBL" id="KB007920">
    <property type="protein sequence ID" value="ELR20324.1"/>
    <property type="molecule type" value="Genomic_DNA"/>
</dbReference>
<dbReference type="Proteomes" id="UP000011083">
    <property type="component" value="Unassembled WGS sequence"/>
</dbReference>
<evidence type="ECO:0000256" key="9">
    <source>
        <dbReference type="ARBA" id="ARBA00030262"/>
    </source>
</evidence>
<evidence type="ECO:0000256" key="10">
    <source>
        <dbReference type="ARBA" id="ARBA00047481"/>
    </source>
</evidence>
<keyword evidence="8" id="KW-0368">Histidine biosynthesis</keyword>
<dbReference type="InterPro" id="IPR006439">
    <property type="entry name" value="HAD-SF_hydro_IA"/>
</dbReference>
<dbReference type="InterPro" id="IPR015424">
    <property type="entry name" value="PyrdxlP-dep_Trfase"/>
</dbReference>
<evidence type="ECO:0000256" key="5">
    <source>
        <dbReference type="ARBA" id="ARBA00022605"/>
    </source>
</evidence>
<keyword evidence="5" id="KW-0028">Amino-acid biosynthesis</keyword>
<keyword evidence="4" id="KW-0032">Aminotransferase</keyword>
<dbReference type="EC" id="2.6.1.9" evidence="3"/>
<dbReference type="SUPFAM" id="SSF56784">
    <property type="entry name" value="HAD-like"/>
    <property type="match status" value="1"/>
</dbReference>
<dbReference type="InterPro" id="IPR006438">
    <property type="entry name" value="HAD-SF_TIGR01548"/>
</dbReference>
<dbReference type="KEGG" id="acan:ACA1_184770"/>
<name>L8H468_ACACF</name>
<dbReference type="SUPFAM" id="SSF53383">
    <property type="entry name" value="PLP-dependent transferases"/>
    <property type="match status" value="1"/>
</dbReference>
<dbReference type="InterPro" id="IPR023198">
    <property type="entry name" value="PGP-like_dom2"/>
</dbReference>
<dbReference type="InterPro" id="IPR015422">
    <property type="entry name" value="PyrdxlP-dep_Trfase_small"/>
</dbReference>
<dbReference type="InterPro" id="IPR041492">
    <property type="entry name" value="HAD_2"/>
</dbReference>
<proteinExistence type="inferred from homology"/>
<dbReference type="VEuPathDB" id="AmoebaDB:ACA1_184770"/>
<dbReference type="CDD" id="cd00609">
    <property type="entry name" value="AAT_like"/>
    <property type="match status" value="1"/>
</dbReference>
<organism evidence="12 13">
    <name type="scientific">Acanthamoeba castellanii (strain ATCC 30010 / Neff)</name>
    <dbReference type="NCBI Taxonomy" id="1257118"/>
    <lineage>
        <taxon>Eukaryota</taxon>
        <taxon>Amoebozoa</taxon>
        <taxon>Discosea</taxon>
        <taxon>Longamoebia</taxon>
        <taxon>Centramoebida</taxon>
        <taxon>Acanthamoebidae</taxon>
        <taxon>Acanthamoeba</taxon>
    </lineage>
</organism>
<comment type="pathway">
    <text evidence="2">Amino-acid biosynthesis; L-histidine biosynthesis; L-histidine from 5-phospho-alpha-D-ribose 1-diphosphate: step 7/9.</text>
</comment>
<evidence type="ECO:0000256" key="8">
    <source>
        <dbReference type="ARBA" id="ARBA00023102"/>
    </source>
</evidence>
<sequence length="604" mass="65683">MEDRTATTVQLIRPDVATLKYSPVQSLESIAQDVGLRVEDLIKMDANENAYGTPEEVKQAIVDAFSKLHIYPDPDQALLKEALVRTLHPGFTPQQIVCGAGSDDILDMITRLLSPKVILTSTPTFGMYSFLAKVAAARVIDVPRKPHTFDLDVDAIVVSIRENAVPLVFIPSPNNPTGNVMSEDDVRKLCQEKCVVVVDEAYIEFADMPSFADGSLPSEFPNLVVCRTFSKWAGLAGVRVGYAVSTSAKLVEGMMALKQPYNISIPADAAARAALAHREKIMKTVRLLVEEKERLFALLSSPMFAPYLRPVPSKANFVLCEILPSAALSAVEVAQGLRKRGILIRYFGSQGGALQNYIRISSSLPWHTDRVIHALAQLLLPPAVAEIMGDYRIEGILFDMDGVLADVSASYRQAIILTAKYFGVEVSGEDVAKAKAAGDANNDWKLTRRLIEQAKPADQVVPSLDEVTAKFEEYYQGTPENAGLWTTEKLIIDKSLLEKLSAKHPLGIVTGRPRSDARKFLEHYGIGSYFKAVVCMEDTPRPKPDPAPVAHALQQLGVSRAVLIGDTVDDIRAATGAGIKGLGVVAPGMNPLSVPVVVIELDQC</sequence>
<dbReference type="SFLD" id="SFLDS00003">
    <property type="entry name" value="Haloacid_Dehalogenase"/>
    <property type="match status" value="1"/>
</dbReference>
<dbReference type="OrthoDB" id="2015537at2759"/>
<dbReference type="STRING" id="1257118.L8H468"/>
<dbReference type="Pfam" id="PF13419">
    <property type="entry name" value="HAD_2"/>
    <property type="match status" value="1"/>
</dbReference>
<evidence type="ECO:0000256" key="3">
    <source>
        <dbReference type="ARBA" id="ARBA00012748"/>
    </source>
</evidence>
<keyword evidence="6" id="KW-0808">Transferase</keyword>
<dbReference type="Gene3D" id="1.10.150.240">
    <property type="entry name" value="Putative phosphatase, domain 2"/>
    <property type="match status" value="1"/>
</dbReference>
<dbReference type="InterPro" id="IPR015421">
    <property type="entry name" value="PyrdxlP-dep_Trfase_major"/>
</dbReference>
<dbReference type="GO" id="GO:0000105">
    <property type="term" value="P:L-histidine biosynthetic process"/>
    <property type="evidence" value="ECO:0007669"/>
    <property type="project" value="UniProtKB-KW"/>
</dbReference>
<dbReference type="Pfam" id="PF00155">
    <property type="entry name" value="Aminotran_1_2"/>
    <property type="match status" value="1"/>
</dbReference>
<dbReference type="InterPro" id="IPR023214">
    <property type="entry name" value="HAD_sf"/>
</dbReference>
<evidence type="ECO:0000313" key="13">
    <source>
        <dbReference type="Proteomes" id="UP000011083"/>
    </source>
</evidence>
<dbReference type="GeneID" id="14921174"/>
<protein>
    <recommendedName>
        <fullName evidence="3">histidinol-phosphate transaminase</fullName>
        <ecNumber evidence="3">2.6.1.9</ecNumber>
    </recommendedName>
    <alternativeName>
        <fullName evidence="9">Imidazole acetol-phosphate transaminase</fullName>
    </alternativeName>
</protein>
<dbReference type="GO" id="GO:0030170">
    <property type="term" value="F:pyridoxal phosphate binding"/>
    <property type="evidence" value="ECO:0007669"/>
    <property type="project" value="InterPro"/>
</dbReference>
<dbReference type="InterPro" id="IPR004839">
    <property type="entry name" value="Aminotransferase_I/II_large"/>
</dbReference>
<feature type="domain" description="Aminotransferase class I/classII large" evidence="11">
    <location>
        <begin position="40"/>
        <end position="369"/>
    </location>
</feature>
<keyword evidence="7" id="KW-0663">Pyridoxal phosphate</keyword>
<dbReference type="OMA" id="NANNDWE"/>
<gene>
    <name evidence="12" type="ORF">ACA1_184770</name>
</gene>